<evidence type="ECO:0000256" key="2">
    <source>
        <dbReference type="SAM" id="MobiDB-lite"/>
    </source>
</evidence>
<dbReference type="OrthoDB" id="9386882at2759"/>
<accession>A0A7L2R150</accession>
<evidence type="ECO:0000313" key="5">
    <source>
        <dbReference type="Proteomes" id="UP000570288"/>
    </source>
</evidence>
<evidence type="ECO:0000256" key="1">
    <source>
        <dbReference type="PROSITE-ProRule" id="PRU00047"/>
    </source>
</evidence>
<evidence type="ECO:0000313" key="4">
    <source>
        <dbReference type="EMBL" id="NXS02769.1"/>
    </source>
</evidence>
<dbReference type="GO" id="GO:0008270">
    <property type="term" value="F:zinc ion binding"/>
    <property type="evidence" value="ECO:0007669"/>
    <property type="project" value="UniProtKB-KW"/>
</dbReference>
<dbReference type="AlphaFoldDB" id="A0A7L2R150"/>
<dbReference type="InterPro" id="IPR001878">
    <property type="entry name" value="Znf_CCHC"/>
</dbReference>
<dbReference type="Gene3D" id="4.10.60.10">
    <property type="entry name" value="Zinc finger, CCHC-type"/>
    <property type="match status" value="1"/>
</dbReference>
<keyword evidence="1" id="KW-0862">Zinc</keyword>
<feature type="non-terminal residue" evidence="4">
    <location>
        <position position="1"/>
    </location>
</feature>
<feature type="region of interest" description="Disordered" evidence="2">
    <location>
        <begin position="62"/>
        <end position="82"/>
    </location>
</feature>
<dbReference type="SMART" id="SM00343">
    <property type="entry name" value="ZnF_C2HC"/>
    <property type="match status" value="2"/>
</dbReference>
<keyword evidence="5" id="KW-1185">Reference proteome</keyword>
<evidence type="ECO:0000259" key="3">
    <source>
        <dbReference type="PROSITE" id="PS50158"/>
    </source>
</evidence>
<dbReference type="InterPro" id="IPR036875">
    <property type="entry name" value="Znf_CCHC_sf"/>
</dbReference>
<feature type="compositionally biased region" description="Polar residues" evidence="2">
    <location>
        <begin position="67"/>
        <end position="77"/>
    </location>
</feature>
<keyword evidence="1" id="KW-0863">Zinc-finger</keyword>
<comment type="caution">
    <text evidence="4">The sequence shown here is derived from an EMBL/GenBank/DDBJ whole genome shotgun (WGS) entry which is preliminary data.</text>
</comment>
<keyword evidence="1" id="KW-0479">Metal-binding</keyword>
<name>A0A7L2R150_9PASS</name>
<reference evidence="4 5" key="1">
    <citation type="submission" date="2019-09" db="EMBL/GenBank/DDBJ databases">
        <title>Bird 10,000 Genomes (B10K) Project - Family phase.</title>
        <authorList>
            <person name="Zhang G."/>
        </authorList>
    </citation>
    <scope>NUCLEOTIDE SEQUENCE [LARGE SCALE GENOMIC DNA]</scope>
    <source>
        <strain evidence="4">B10K-DU-002-81</strain>
    </source>
</reference>
<dbReference type="PANTHER" id="PTHR40389">
    <property type="entry name" value="ENDOGENOUS RETROVIRUS GROUP K MEMBER 24 GAG POLYPROTEIN-RELATED"/>
    <property type="match status" value="1"/>
</dbReference>
<organism evidence="4 5">
    <name type="scientific">Oxylabes madagascariensis</name>
    <name type="common">white-throated Oxylabes</name>
    <dbReference type="NCBI Taxonomy" id="98144"/>
    <lineage>
        <taxon>Eukaryota</taxon>
        <taxon>Metazoa</taxon>
        <taxon>Chordata</taxon>
        <taxon>Craniata</taxon>
        <taxon>Vertebrata</taxon>
        <taxon>Euteleostomi</taxon>
        <taxon>Archelosauria</taxon>
        <taxon>Archosauria</taxon>
        <taxon>Dinosauria</taxon>
        <taxon>Saurischia</taxon>
        <taxon>Theropoda</taxon>
        <taxon>Coelurosauria</taxon>
        <taxon>Aves</taxon>
        <taxon>Neognathae</taxon>
        <taxon>Neoaves</taxon>
        <taxon>Telluraves</taxon>
        <taxon>Australaves</taxon>
        <taxon>Passeriformes</taxon>
        <taxon>Sylvioidea</taxon>
        <taxon>Timaliidae</taxon>
        <taxon>Oxylabes</taxon>
    </lineage>
</organism>
<dbReference type="GO" id="GO:0003676">
    <property type="term" value="F:nucleic acid binding"/>
    <property type="evidence" value="ECO:0007669"/>
    <property type="project" value="InterPro"/>
</dbReference>
<dbReference type="InterPro" id="IPR050195">
    <property type="entry name" value="Primate_lentivir_Gag_pol-like"/>
</dbReference>
<feature type="non-terminal residue" evidence="4">
    <location>
        <position position="118"/>
    </location>
</feature>
<proteinExistence type="predicted"/>
<dbReference type="Proteomes" id="UP000570288">
    <property type="component" value="Unassembled WGS sequence"/>
</dbReference>
<dbReference type="EMBL" id="VYZR01120236">
    <property type="protein sequence ID" value="NXS02769.1"/>
    <property type="molecule type" value="Genomic_DNA"/>
</dbReference>
<dbReference type="PROSITE" id="PS50158">
    <property type="entry name" value="ZF_CCHC"/>
    <property type="match status" value="1"/>
</dbReference>
<dbReference type="Pfam" id="PF00098">
    <property type="entry name" value="zf-CCHC"/>
    <property type="match status" value="1"/>
</dbReference>
<dbReference type="SUPFAM" id="SSF57756">
    <property type="entry name" value="Retrovirus zinc finger-like domains"/>
    <property type="match status" value="1"/>
</dbReference>
<gene>
    <name evidence="4" type="primary">Ervk9_0</name>
    <name evidence="4" type="ORF">OXYMAD_R10417</name>
</gene>
<dbReference type="PANTHER" id="PTHR40389:SF3">
    <property type="entry name" value="IGE-BINDING PROTEIN"/>
    <property type="match status" value="1"/>
</dbReference>
<feature type="domain" description="CCHC-type" evidence="3">
    <location>
        <begin position="18"/>
        <end position="31"/>
    </location>
</feature>
<dbReference type="Pfam" id="PF14787">
    <property type="entry name" value="zf-CCHC_5"/>
    <property type="match status" value="1"/>
</dbReference>
<protein>
    <submittedName>
        <fullName evidence="4">POK9 protein</fullName>
    </submittedName>
</protein>
<sequence>RVAASAAAKGASGTSAVCYGCGKPGHLKKDCFAQKGTKPKIPDVCPWCYKGHHFANQCRSKYDSESHPVQGNQNQSAGRCRAPTQIAQPPMQMLPLQMPAPQVQQPRIPNGGPPQVFT</sequence>